<dbReference type="GO" id="GO:0015031">
    <property type="term" value="P:protein transport"/>
    <property type="evidence" value="ECO:0007669"/>
    <property type="project" value="UniProtKB-KW"/>
</dbReference>
<dbReference type="Proteomes" id="UP000032180">
    <property type="component" value="Chromosome 8"/>
</dbReference>
<reference evidence="6" key="3">
    <citation type="submission" date="2015-04" db="UniProtKB">
        <authorList>
            <consortium name="EnsemblPlants"/>
        </authorList>
    </citation>
    <scope>IDENTIFICATION</scope>
</reference>
<reference evidence="6 7" key="1">
    <citation type="submission" date="2012-08" db="EMBL/GenBank/DDBJ databases">
        <title>Oryza genome evolution.</title>
        <authorList>
            <person name="Wing R.A."/>
        </authorList>
    </citation>
    <scope>NUCLEOTIDE SEQUENCE</scope>
</reference>
<proteinExistence type="inferred from homology"/>
<name>A0A0D9X5I0_9ORYZ</name>
<dbReference type="Pfam" id="PF03081">
    <property type="entry name" value="Exo70_C"/>
    <property type="match status" value="1"/>
</dbReference>
<protein>
    <recommendedName>
        <fullName evidence="3">Exocyst subunit Exo70 family protein</fullName>
    </recommendedName>
</protein>
<dbReference type="InterPro" id="IPR016159">
    <property type="entry name" value="Cullin_repeat-like_dom_sf"/>
</dbReference>
<dbReference type="PANTHER" id="PTHR12542:SF40">
    <property type="entry name" value="EXOCYST SUBUNIT EXO70 FAMILY PROTEIN"/>
    <property type="match status" value="1"/>
</dbReference>
<dbReference type="Gramene" id="LPERR08G05920.1">
    <property type="protein sequence ID" value="LPERR08G05920.1"/>
    <property type="gene ID" value="LPERR08G05920"/>
</dbReference>
<keyword evidence="3" id="KW-0268">Exocytosis</keyword>
<dbReference type="SUPFAM" id="SSF74788">
    <property type="entry name" value="Cullin repeat-like"/>
    <property type="match status" value="1"/>
</dbReference>
<evidence type="ECO:0000256" key="3">
    <source>
        <dbReference type="RuleBase" id="RU365026"/>
    </source>
</evidence>
<dbReference type="PANTHER" id="PTHR12542">
    <property type="entry name" value="EXOCYST COMPLEX PROTEIN EXO70"/>
    <property type="match status" value="1"/>
</dbReference>
<evidence type="ECO:0000256" key="4">
    <source>
        <dbReference type="SAM" id="MobiDB-lite"/>
    </source>
</evidence>
<reference evidence="7" key="2">
    <citation type="submission" date="2013-12" db="EMBL/GenBank/DDBJ databases">
        <authorList>
            <person name="Yu Y."/>
            <person name="Lee S."/>
            <person name="de Baynast K."/>
            <person name="Wissotski M."/>
            <person name="Liu L."/>
            <person name="Talag J."/>
            <person name="Goicoechea J."/>
            <person name="Angelova A."/>
            <person name="Jetty R."/>
            <person name="Kudrna D."/>
            <person name="Golser W."/>
            <person name="Rivera L."/>
            <person name="Zhang J."/>
            <person name="Wing R."/>
        </authorList>
    </citation>
    <scope>NUCLEOTIDE SEQUENCE</scope>
</reference>
<organism evidence="6 7">
    <name type="scientific">Leersia perrieri</name>
    <dbReference type="NCBI Taxonomy" id="77586"/>
    <lineage>
        <taxon>Eukaryota</taxon>
        <taxon>Viridiplantae</taxon>
        <taxon>Streptophyta</taxon>
        <taxon>Embryophyta</taxon>
        <taxon>Tracheophyta</taxon>
        <taxon>Spermatophyta</taxon>
        <taxon>Magnoliopsida</taxon>
        <taxon>Liliopsida</taxon>
        <taxon>Poales</taxon>
        <taxon>Poaceae</taxon>
        <taxon>BOP clade</taxon>
        <taxon>Oryzoideae</taxon>
        <taxon>Oryzeae</taxon>
        <taxon>Oryzinae</taxon>
        <taxon>Leersia</taxon>
    </lineage>
</organism>
<dbReference type="GO" id="GO:0005546">
    <property type="term" value="F:phosphatidylinositol-4,5-bisphosphate binding"/>
    <property type="evidence" value="ECO:0007669"/>
    <property type="project" value="InterPro"/>
</dbReference>
<dbReference type="EnsemblPlants" id="LPERR08G05920.1">
    <property type="protein sequence ID" value="LPERR08G05920.1"/>
    <property type="gene ID" value="LPERR08G05920"/>
</dbReference>
<keyword evidence="2 3" id="KW-0813">Transport</keyword>
<dbReference type="InterPro" id="IPR046364">
    <property type="entry name" value="Exo70_C"/>
</dbReference>
<dbReference type="InterPro" id="IPR004140">
    <property type="entry name" value="Exo70"/>
</dbReference>
<dbReference type="HOGENOM" id="CLU_026956_2_0_1"/>
<keyword evidence="7" id="KW-1185">Reference proteome</keyword>
<feature type="domain" description="Exocyst complex subunit Exo70 C-terminal" evidence="5">
    <location>
        <begin position="172"/>
        <end position="512"/>
    </location>
</feature>
<dbReference type="Gene3D" id="1.20.1280.170">
    <property type="entry name" value="Exocyst complex component Exo70"/>
    <property type="match status" value="1"/>
</dbReference>
<comment type="similarity">
    <text evidence="1 3">Belongs to the EXO70 family.</text>
</comment>
<evidence type="ECO:0000256" key="2">
    <source>
        <dbReference type="ARBA" id="ARBA00022448"/>
    </source>
</evidence>
<sequence length="518" mass="59070">MAVGEENCGGGWSSASSSSSPAATSSSCNSASSSSWGWGGDYYSNIGRWSGVHELHAIAHRIVRDGYMQGLIRAFDGAAADEPLLEMWFSQLDVEWVLLIHDDDNPGQDWFPLEDLMDRWILALLTMVQVLHNTQLELHSKRPTTVVGVRSAILLFMSRLLSTTTNSPNYVQEVVQFARFAEASILRMLAFVHVVALTALKDNQNHRAPEILLPGMLRMYACISEALPTVLTLFKQVSDLLAFGSGHESQLFDAMHHILLHKRKKLSNAIWGMMDKVKSSLLMDNCWQVSHEAAAASGVHETTKLMMNYVTLLWRNDDVLKFILQDYHFGMFVSDNEGFNSVVNLITDIISSLGHKLEEASLSIMDPGLRCIFLLNNWHLVLQRVESLDLPSWALIETCMAQRYIDIYLDVSWSPMLCHLFIENSSNSPQKNKLFGLWRYKSLERFELEFQRIYTEQKFWKIPDPMLRDRLRKAIIQKVVTHYSIYLEERPAKGMHNPPPTNTPEQLKELLEELFEGY</sequence>
<feature type="region of interest" description="Disordered" evidence="4">
    <location>
        <begin position="1"/>
        <end position="35"/>
    </location>
</feature>
<dbReference type="GO" id="GO:0006887">
    <property type="term" value="P:exocytosis"/>
    <property type="evidence" value="ECO:0007669"/>
    <property type="project" value="UniProtKB-KW"/>
</dbReference>
<evidence type="ECO:0000313" key="6">
    <source>
        <dbReference type="EnsemblPlants" id="LPERR08G05920.1"/>
    </source>
</evidence>
<dbReference type="STRING" id="77586.A0A0D9X5I0"/>
<evidence type="ECO:0000259" key="5">
    <source>
        <dbReference type="Pfam" id="PF03081"/>
    </source>
</evidence>
<evidence type="ECO:0000256" key="1">
    <source>
        <dbReference type="ARBA" id="ARBA00006756"/>
    </source>
</evidence>
<accession>A0A0D9X5I0</accession>
<comment type="function">
    <text evidence="3">Component of the exocyst complex.</text>
</comment>
<dbReference type="GO" id="GO:0000145">
    <property type="term" value="C:exocyst"/>
    <property type="evidence" value="ECO:0007669"/>
    <property type="project" value="InterPro"/>
</dbReference>
<keyword evidence="3" id="KW-0653">Protein transport</keyword>
<dbReference type="AlphaFoldDB" id="A0A0D9X5I0"/>
<evidence type="ECO:0000313" key="7">
    <source>
        <dbReference type="Proteomes" id="UP000032180"/>
    </source>
</evidence>
<dbReference type="eggNOG" id="KOG2344">
    <property type="taxonomic scope" value="Eukaryota"/>
</dbReference>
<feature type="compositionally biased region" description="Low complexity" evidence="4">
    <location>
        <begin position="13"/>
        <end position="35"/>
    </location>
</feature>